<dbReference type="AlphaFoldDB" id="A0A0E9X4T0"/>
<name>A0A0E9X4T0_ANGAN</name>
<accession>A0A0E9X4T0</accession>
<sequence>MGTQVLYDYWATVHVFFNNCLFIFSLELFHCTSSECVYSYYVCPVSLCSIQKHFQLHMPSHGHITHPFTNQSVPKSK</sequence>
<protein>
    <submittedName>
        <fullName evidence="1">Uncharacterized protein</fullName>
    </submittedName>
</protein>
<dbReference type="EMBL" id="GBXM01011111">
    <property type="protein sequence ID" value="JAH97466.1"/>
    <property type="molecule type" value="Transcribed_RNA"/>
</dbReference>
<evidence type="ECO:0000313" key="1">
    <source>
        <dbReference type="EMBL" id="JAH97466.1"/>
    </source>
</evidence>
<organism evidence="1">
    <name type="scientific">Anguilla anguilla</name>
    <name type="common">European freshwater eel</name>
    <name type="synonym">Muraena anguilla</name>
    <dbReference type="NCBI Taxonomy" id="7936"/>
    <lineage>
        <taxon>Eukaryota</taxon>
        <taxon>Metazoa</taxon>
        <taxon>Chordata</taxon>
        <taxon>Craniata</taxon>
        <taxon>Vertebrata</taxon>
        <taxon>Euteleostomi</taxon>
        <taxon>Actinopterygii</taxon>
        <taxon>Neopterygii</taxon>
        <taxon>Teleostei</taxon>
        <taxon>Anguilliformes</taxon>
        <taxon>Anguillidae</taxon>
        <taxon>Anguilla</taxon>
    </lineage>
</organism>
<proteinExistence type="predicted"/>
<reference evidence="1" key="1">
    <citation type="submission" date="2014-11" db="EMBL/GenBank/DDBJ databases">
        <authorList>
            <person name="Amaro Gonzalez C."/>
        </authorList>
    </citation>
    <scope>NUCLEOTIDE SEQUENCE</scope>
</reference>
<reference evidence="1" key="2">
    <citation type="journal article" date="2015" name="Fish Shellfish Immunol.">
        <title>Early steps in the European eel (Anguilla anguilla)-Vibrio vulnificus interaction in the gills: Role of the RtxA13 toxin.</title>
        <authorList>
            <person name="Callol A."/>
            <person name="Pajuelo D."/>
            <person name="Ebbesson L."/>
            <person name="Teles M."/>
            <person name="MacKenzie S."/>
            <person name="Amaro C."/>
        </authorList>
    </citation>
    <scope>NUCLEOTIDE SEQUENCE</scope>
</reference>